<keyword evidence="1" id="KW-0489">Methyltransferase</keyword>
<dbReference type="CDD" id="cd02440">
    <property type="entry name" value="AdoMet_MTases"/>
    <property type="match status" value="1"/>
</dbReference>
<dbReference type="Gene3D" id="3.40.50.150">
    <property type="entry name" value="Vaccinia Virus protein VP39"/>
    <property type="match status" value="1"/>
</dbReference>
<comment type="caution">
    <text evidence="4">The sequence shown here is derived from an EMBL/GenBank/DDBJ whole genome shotgun (WGS) entry which is preliminary data.</text>
</comment>
<dbReference type="InterPro" id="IPR029063">
    <property type="entry name" value="SAM-dependent_MTases_sf"/>
</dbReference>
<evidence type="ECO:0000256" key="2">
    <source>
        <dbReference type="ARBA" id="ARBA00022679"/>
    </source>
</evidence>
<dbReference type="SUPFAM" id="SSF53335">
    <property type="entry name" value="S-adenosyl-L-methionine-dependent methyltransferases"/>
    <property type="match status" value="1"/>
</dbReference>
<dbReference type="Pfam" id="PF13649">
    <property type="entry name" value="Methyltransf_25"/>
    <property type="match status" value="1"/>
</dbReference>
<feature type="non-terminal residue" evidence="4">
    <location>
        <position position="1"/>
    </location>
</feature>
<keyword evidence="2" id="KW-0808">Transferase</keyword>
<gene>
    <name evidence="4" type="ORF">AM593_07351</name>
</gene>
<dbReference type="SMR" id="A0A3L5TTT7"/>
<evidence type="ECO:0000256" key="1">
    <source>
        <dbReference type="ARBA" id="ARBA00022603"/>
    </source>
</evidence>
<proteinExistence type="predicted"/>
<protein>
    <recommendedName>
        <fullName evidence="3">Methyltransferase domain-containing protein</fullName>
    </recommendedName>
</protein>
<evidence type="ECO:0000313" key="5">
    <source>
        <dbReference type="Proteomes" id="UP000266721"/>
    </source>
</evidence>
<dbReference type="InterPro" id="IPR051052">
    <property type="entry name" value="Diverse_substrate_MTase"/>
</dbReference>
<keyword evidence="5" id="KW-1185">Reference proteome</keyword>
<reference evidence="4 5" key="1">
    <citation type="journal article" date="2016" name="PLoS ONE">
        <title>A First Insight into the Genome of the Filter-Feeder Mussel Mytilus galloprovincialis.</title>
        <authorList>
            <person name="Murgarella M."/>
            <person name="Puiu D."/>
            <person name="Novoa B."/>
            <person name="Figueras A."/>
            <person name="Posada D."/>
            <person name="Canchaya C."/>
        </authorList>
    </citation>
    <scope>NUCLEOTIDE SEQUENCE [LARGE SCALE GENOMIC DNA]</scope>
    <source>
        <tissue evidence="4">Muscle</tissue>
    </source>
</reference>
<feature type="domain" description="Methyltransferase" evidence="3">
    <location>
        <begin position="65"/>
        <end position="155"/>
    </location>
</feature>
<dbReference type="PANTHER" id="PTHR44942">
    <property type="entry name" value="METHYLTRANSF_11 DOMAIN-CONTAINING PROTEIN"/>
    <property type="match status" value="1"/>
</dbReference>
<sequence length="290" mass="32477">LFGAVKILMSTSPNKFAGSLANSVQKGFTDGSNYDSYRPNYTDEAANEVKRMLYSDTQFDSGMTVLELGAGTGKFTQKITSKLSDTVTYIATEPMSDFLKILKKNCPEVETKQCATEKLPIDDGSIKSIVAAQSFHWFSTKTSLDEMHRVLAENGNVGMVLLWNFNDRNVDWINQLLNRIDKNRTDPCRYHGKEWKTAIDAHPGFMFVEQKITQGQVFKGDVEFMLRHCSTHSGLQKLEEKDKETELDEIQVDTAVMMSVVEESVRTTEVVVSESAVVLLTDEVGAAELM</sequence>
<accession>A0A3L5TTT7</accession>
<dbReference type="InterPro" id="IPR041698">
    <property type="entry name" value="Methyltransf_25"/>
</dbReference>
<dbReference type="GO" id="GO:0008168">
    <property type="term" value="F:methyltransferase activity"/>
    <property type="evidence" value="ECO:0007669"/>
    <property type="project" value="UniProtKB-KW"/>
</dbReference>
<dbReference type="PANTHER" id="PTHR44942:SF4">
    <property type="entry name" value="METHYLTRANSFERASE TYPE 11 DOMAIN-CONTAINING PROTEIN"/>
    <property type="match status" value="1"/>
</dbReference>
<name>A0A3L5TTT7_MYTGA</name>
<dbReference type="AlphaFoldDB" id="A0A3L5TTT7"/>
<dbReference type="Proteomes" id="UP000266721">
    <property type="component" value="Unassembled WGS sequence"/>
</dbReference>
<organism evidence="4 5">
    <name type="scientific">Mytilus galloprovincialis</name>
    <name type="common">Mediterranean mussel</name>
    <dbReference type="NCBI Taxonomy" id="29158"/>
    <lineage>
        <taxon>Eukaryota</taxon>
        <taxon>Metazoa</taxon>
        <taxon>Spiralia</taxon>
        <taxon>Lophotrochozoa</taxon>
        <taxon>Mollusca</taxon>
        <taxon>Bivalvia</taxon>
        <taxon>Autobranchia</taxon>
        <taxon>Pteriomorphia</taxon>
        <taxon>Mytilida</taxon>
        <taxon>Mytiloidea</taxon>
        <taxon>Mytilidae</taxon>
        <taxon>Mytilinae</taxon>
        <taxon>Mytilus</taxon>
    </lineage>
</organism>
<dbReference type="EMBL" id="KV583461">
    <property type="protein sequence ID" value="OPL33347.1"/>
    <property type="molecule type" value="Genomic_DNA"/>
</dbReference>
<evidence type="ECO:0000259" key="3">
    <source>
        <dbReference type="Pfam" id="PF13649"/>
    </source>
</evidence>
<dbReference type="GO" id="GO:0032259">
    <property type="term" value="P:methylation"/>
    <property type="evidence" value="ECO:0007669"/>
    <property type="project" value="UniProtKB-KW"/>
</dbReference>
<evidence type="ECO:0000313" key="4">
    <source>
        <dbReference type="EMBL" id="OPL33347.1"/>
    </source>
</evidence>